<feature type="region of interest" description="Disordered" evidence="1">
    <location>
        <begin position="79"/>
        <end position="101"/>
    </location>
</feature>
<feature type="compositionally biased region" description="Polar residues" evidence="1">
    <location>
        <begin position="12"/>
        <end position="25"/>
    </location>
</feature>
<evidence type="ECO:0000256" key="1">
    <source>
        <dbReference type="SAM" id="MobiDB-lite"/>
    </source>
</evidence>
<accession>A0A7S1XAD9</accession>
<organism evidence="2">
    <name type="scientific">Tetraselmis chuii</name>
    <dbReference type="NCBI Taxonomy" id="63592"/>
    <lineage>
        <taxon>Eukaryota</taxon>
        <taxon>Viridiplantae</taxon>
        <taxon>Chlorophyta</taxon>
        <taxon>core chlorophytes</taxon>
        <taxon>Chlorodendrophyceae</taxon>
        <taxon>Chlorodendrales</taxon>
        <taxon>Chlorodendraceae</taxon>
        <taxon>Tetraselmis</taxon>
    </lineage>
</organism>
<name>A0A7S1XAD9_9CHLO</name>
<dbReference type="AlphaFoldDB" id="A0A7S1XAD9"/>
<feature type="compositionally biased region" description="Basic and acidic residues" evidence="1">
    <location>
        <begin position="29"/>
        <end position="44"/>
    </location>
</feature>
<proteinExistence type="predicted"/>
<evidence type="ECO:0000313" key="2">
    <source>
        <dbReference type="EMBL" id="CAD9221409.1"/>
    </source>
</evidence>
<reference evidence="2" key="1">
    <citation type="submission" date="2021-01" db="EMBL/GenBank/DDBJ databases">
        <authorList>
            <person name="Corre E."/>
            <person name="Pelletier E."/>
            <person name="Niang G."/>
            <person name="Scheremetjew M."/>
            <person name="Finn R."/>
            <person name="Kale V."/>
            <person name="Holt S."/>
            <person name="Cochrane G."/>
            <person name="Meng A."/>
            <person name="Brown T."/>
            <person name="Cohen L."/>
        </authorList>
    </citation>
    <scope>NUCLEOTIDE SEQUENCE</scope>
    <source>
        <strain evidence="2">PLY429</strain>
    </source>
</reference>
<feature type="region of interest" description="Disordered" evidence="1">
    <location>
        <begin position="1"/>
        <end position="52"/>
    </location>
</feature>
<protein>
    <submittedName>
        <fullName evidence="2">Uncharacterized protein</fullName>
    </submittedName>
</protein>
<sequence length="154" mass="17243">MTSPAAIKSRKPSTPQWLGQRSSGAPGTKESELWREVTAKERTPAKYSQPPELPWTIEDAVREEAKAVQRYNLKLAANKESLRKYGPPEPKPRTVASPEKRAAMKRLRKLEKSLGAERMANGMLEEEVKLRCGAAYTAKDMLRWTEKQPGGALP</sequence>
<dbReference type="EMBL" id="HBGG01039736">
    <property type="protein sequence ID" value="CAD9221409.1"/>
    <property type="molecule type" value="Transcribed_RNA"/>
</dbReference>
<gene>
    <name evidence="2" type="ORF">TCHU04912_LOCUS20476</name>
</gene>